<comment type="caution">
    <text evidence="3">The sequence shown here is derived from an EMBL/GenBank/DDBJ whole genome shotgun (WGS) entry which is preliminary data.</text>
</comment>
<proteinExistence type="predicted"/>
<protein>
    <recommendedName>
        <fullName evidence="5">PadR family transcriptional regulator</fullName>
    </recommendedName>
</protein>
<dbReference type="Pfam" id="PF10400">
    <property type="entry name" value="Vir_act_alpha_C"/>
    <property type="match status" value="1"/>
</dbReference>
<dbReference type="InterPro" id="IPR036390">
    <property type="entry name" value="WH_DNA-bd_sf"/>
</dbReference>
<dbReference type="Gene3D" id="6.10.140.190">
    <property type="match status" value="1"/>
</dbReference>
<dbReference type="AlphaFoldDB" id="A0A2A4MQW3"/>
<dbReference type="InterPro" id="IPR018309">
    <property type="entry name" value="Tscrpt_reg_PadR_C"/>
</dbReference>
<feature type="domain" description="Transcription regulator PadR N-terminal" evidence="1">
    <location>
        <begin position="9"/>
        <end position="80"/>
    </location>
</feature>
<sequence length="185" mass="21078">MSLKHILLGMLAKPGSGYEAKKGFEEVFSHFWSAELSQIYPALNQLEKDGLARSTTQESAQGPSRRVYKRTAQGTKELKKWLSSGPVLGKERVHYLTQVYFLANLPIKKRLEFFKEIKIGFELELANLKQIDRDFDSKFEGYPNELDAVAQCAQFTLKKGLIHYKSSLKWCDECIAVLEKTLAKA</sequence>
<dbReference type="EMBL" id="NVQR01000045">
    <property type="protein sequence ID" value="PCH62104.1"/>
    <property type="molecule type" value="Genomic_DNA"/>
</dbReference>
<dbReference type="Pfam" id="PF03551">
    <property type="entry name" value="PadR"/>
    <property type="match status" value="1"/>
</dbReference>
<dbReference type="Gene3D" id="1.10.10.10">
    <property type="entry name" value="Winged helix-like DNA-binding domain superfamily/Winged helix DNA-binding domain"/>
    <property type="match status" value="1"/>
</dbReference>
<dbReference type="SUPFAM" id="SSF46785">
    <property type="entry name" value="Winged helix' DNA-binding domain"/>
    <property type="match status" value="1"/>
</dbReference>
<organism evidence="3 4">
    <name type="scientific">SAR86 cluster bacterium</name>
    <dbReference type="NCBI Taxonomy" id="2030880"/>
    <lineage>
        <taxon>Bacteria</taxon>
        <taxon>Pseudomonadati</taxon>
        <taxon>Pseudomonadota</taxon>
        <taxon>Gammaproteobacteria</taxon>
        <taxon>SAR86 cluster</taxon>
    </lineage>
</organism>
<dbReference type="PANTHER" id="PTHR43252">
    <property type="entry name" value="TRANSCRIPTIONAL REGULATOR YQJI"/>
    <property type="match status" value="1"/>
</dbReference>
<evidence type="ECO:0000259" key="1">
    <source>
        <dbReference type="Pfam" id="PF03551"/>
    </source>
</evidence>
<evidence type="ECO:0008006" key="5">
    <source>
        <dbReference type="Google" id="ProtNLM"/>
    </source>
</evidence>
<dbReference type="InterPro" id="IPR005149">
    <property type="entry name" value="Tscrpt_reg_PadR_N"/>
</dbReference>
<evidence type="ECO:0000313" key="4">
    <source>
        <dbReference type="Proteomes" id="UP000218172"/>
    </source>
</evidence>
<evidence type="ECO:0000259" key="2">
    <source>
        <dbReference type="Pfam" id="PF10400"/>
    </source>
</evidence>
<feature type="domain" description="Transcription regulator PadR C-terminal" evidence="2">
    <location>
        <begin position="96"/>
        <end position="179"/>
    </location>
</feature>
<evidence type="ECO:0000313" key="3">
    <source>
        <dbReference type="EMBL" id="PCH62104.1"/>
    </source>
</evidence>
<accession>A0A2A4MQW3</accession>
<reference evidence="4" key="1">
    <citation type="submission" date="2017-08" db="EMBL/GenBank/DDBJ databases">
        <title>A dynamic microbial community with high functional redundancy inhabits the cold, oxic subseafloor aquifer.</title>
        <authorList>
            <person name="Tully B.J."/>
            <person name="Wheat C.G."/>
            <person name="Glazer B.T."/>
            <person name="Huber J.A."/>
        </authorList>
    </citation>
    <scope>NUCLEOTIDE SEQUENCE [LARGE SCALE GENOMIC DNA]</scope>
</reference>
<dbReference type="Proteomes" id="UP000218172">
    <property type="component" value="Unassembled WGS sequence"/>
</dbReference>
<name>A0A2A4MQW3_9GAMM</name>
<dbReference type="PANTHER" id="PTHR43252:SF6">
    <property type="entry name" value="NEGATIVE TRANSCRIPTION REGULATOR PADR"/>
    <property type="match status" value="1"/>
</dbReference>
<gene>
    <name evidence="3" type="ORF">COC19_03345</name>
</gene>
<dbReference type="InterPro" id="IPR036388">
    <property type="entry name" value="WH-like_DNA-bd_sf"/>
</dbReference>